<evidence type="ECO:0000256" key="1">
    <source>
        <dbReference type="ARBA" id="ARBA00022884"/>
    </source>
</evidence>
<feature type="domain" description="DRBM" evidence="3">
    <location>
        <begin position="5"/>
        <end position="72"/>
    </location>
</feature>
<dbReference type="OrthoDB" id="5961559at2759"/>
<dbReference type="GO" id="GO:0070578">
    <property type="term" value="C:RISC-loading complex"/>
    <property type="evidence" value="ECO:0007669"/>
    <property type="project" value="TreeGrafter"/>
</dbReference>
<gene>
    <name evidence="4" type="ORF">LSTR_LSTR000743</name>
</gene>
<proteinExistence type="predicted"/>
<protein>
    <recommendedName>
        <fullName evidence="3">DRBM domain-containing protein</fullName>
    </recommendedName>
</protein>
<accession>A0A482XHJ3</accession>
<reference evidence="4 5" key="1">
    <citation type="journal article" date="2017" name="Gigascience">
        <title>Genome sequence of the small brown planthopper, Laodelphax striatellus.</title>
        <authorList>
            <person name="Zhu J."/>
            <person name="Jiang F."/>
            <person name="Wang X."/>
            <person name="Yang P."/>
            <person name="Bao Y."/>
            <person name="Zhao W."/>
            <person name="Wang W."/>
            <person name="Lu H."/>
            <person name="Wang Q."/>
            <person name="Cui N."/>
            <person name="Li J."/>
            <person name="Chen X."/>
            <person name="Luo L."/>
            <person name="Yu J."/>
            <person name="Kang L."/>
            <person name="Cui F."/>
        </authorList>
    </citation>
    <scope>NUCLEOTIDE SEQUENCE [LARGE SCALE GENOMIC DNA]</scope>
    <source>
        <strain evidence="4">Lst14</strain>
    </source>
</reference>
<feature type="domain" description="DRBM" evidence="3">
    <location>
        <begin position="107"/>
        <end position="175"/>
    </location>
</feature>
<dbReference type="SMR" id="A0A482XHJ3"/>
<dbReference type="PANTHER" id="PTHR46205">
    <property type="entry name" value="LOQUACIOUS, ISOFORM B"/>
    <property type="match status" value="1"/>
</dbReference>
<dbReference type="Gene3D" id="3.30.160.20">
    <property type="match status" value="2"/>
</dbReference>
<dbReference type="Pfam" id="PF00035">
    <property type="entry name" value="dsrm"/>
    <property type="match status" value="2"/>
</dbReference>
<dbReference type="InterPro" id="IPR051247">
    <property type="entry name" value="RLC_Component"/>
</dbReference>
<dbReference type="SUPFAM" id="SSF54768">
    <property type="entry name" value="dsRNA-binding domain-like"/>
    <property type="match status" value="2"/>
</dbReference>
<dbReference type="GO" id="GO:0035197">
    <property type="term" value="F:siRNA binding"/>
    <property type="evidence" value="ECO:0007669"/>
    <property type="project" value="TreeGrafter"/>
</dbReference>
<dbReference type="GO" id="GO:0005737">
    <property type="term" value="C:cytoplasm"/>
    <property type="evidence" value="ECO:0007669"/>
    <property type="project" value="TreeGrafter"/>
</dbReference>
<keyword evidence="1 2" id="KW-0694">RNA-binding</keyword>
<sequence length="324" mass="36429">MSSKTPVSTLHEMFAVKGITPYYNLTMNGEGSHNPIFKYSLQCGDLVSHGFGKSKMEAKHDAAQNALNQLRNKGQFSNGNEELLEKIVVDEANIPVVSPYQDDLKQNVVGALIALCASNRISEPVYQLIGEEGPPHCKTFTIQCSVLHLKEVAQARTKKQAKHKSSKVMLDKLQEYFNNCLDFGALEDVDGRPEEEEEEEVKNKYISIQKSKPVVENLGLRISDYHTVSSENNYFLLDPKFEKLKSMDIEEIVDPVMYVMKIFEGLDIELVWEDIPSLSKSGCLKAITIHSSPSWCFVGAGGETDEARRSCALQILKFFRVMLR</sequence>
<comment type="caution">
    <text evidence="4">The sequence shown here is derived from an EMBL/GenBank/DDBJ whole genome shotgun (WGS) entry which is preliminary data.</text>
</comment>
<dbReference type="GO" id="GO:0030422">
    <property type="term" value="P:siRNA processing"/>
    <property type="evidence" value="ECO:0007669"/>
    <property type="project" value="TreeGrafter"/>
</dbReference>
<name>A0A482XHJ3_LAOST</name>
<evidence type="ECO:0000313" key="4">
    <source>
        <dbReference type="EMBL" id="RZF44791.1"/>
    </source>
</evidence>
<dbReference type="PROSITE" id="PS50137">
    <property type="entry name" value="DS_RBD"/>
    <property type="match status" value="2"/>
</dbReference>
<dbReference type="InterPro" id="IPR014720">
    <property type="entry name" value="dsRBD_dom"/>
</dbReference>
<dbReference type="GO" id="GO:0016442">
    <property type="term" value="C:RISC complex"/>
    <property type="evidence" value="ECO:0007669"/>
    <property type="project" value="TreeGrafter"/>
</dbReference>
<dbReference type="STRING" id="195883.A0A482XHJ3"/>
<organism evidence="4 5">
    <name type="scientific">Laodelphax striatellus</name>
    <name type="common">Small brown planthopper</name>
    <name type="synonym">Delphax striatella</name>
    <dbReference type="NCBI Taxonomy" id="195883"/>
    <lineage>
        <taxon>Eukaryota</taxon>
        <taxon>Metazoa</taxon>
        <taxon>Ecdysozoa</taxon>
        <taxon>Arthropoda</taxon>
        <taxon>Hexapoda</taxon>
        <taxon>Insecta</taxon>
        <taxon>Pterygota</taxon>
        <taxon>Neoptera</taxon>
        <taxon>Paraneoptera</taxon>
        <taxon>Hemiptera</taxon>
        <taxon>Auchenorrhyncha</taxon>
        <taxon>Fulgoroidea</taxon>
        <taxon>Delphacidae</taxon>
        <taxon>Criomorphinae</taxon>
        <taxon>Laodelphax</taxon>
    </lineage>
</organism>
<dbReference type="AlphaFoldDB" id="A0A482XHJ3"/>
<dbReference type="GO" id="GO:0070920">
    <property type="term" value="P:regulation of regulatory ncRNA processing"/>
    <property type="evidence" value="ECO:0007669"/>
    <property type="project" value="TreeGrafter"/>
</dbReference>
<dbReference type="GO" id="GO:0005634">
    <property type="term" value="C:nucleus"/>
    <property type="evidence" value="ECO:0007669"/>
    <property type="project" value="TreeGrafter"/>
</dbReference>
<dbReference type="InParanoid" id="A0A482XHJ3"/>
<dbReference type="EMBL" id="QKKF02010319">
    <property type="protein sequence ID" value="RZF44791.1"/>
    <property type="molecule type" value="Genomic_DNA"/>
</dbReference>
<dbReference type="GO" id="GO:0003725">
    <property type="term" value="F:double-stranded RNA binding"/>
    <property type="evidence" value="ECO:0007669"/>
    <property type="project" value="TreeGrafter"/>
</dbReference>
<dbReference type="SMART" id="SM00358">
    <property type="entry name" value="DSRM"/>
    <property type="match status" value="2"/>
</dbReference>
<dbReference type="PANTHER" id="PTHR46205:SF3">
    <property type="entry name" value="LOQUACIOUS, ISOFORM B"/>
    <property type="match status" value="1"/>
</dbReference>
<evidence type="ECO:0000259" key="3">
    <source>
        <dbReference type="PROSITE" id="PS50137"/>
    </source>
</evidence>
<evidence type="ECO:0000256" key="2">
    <source>
        <dbReference type="PROSITE-ProRule" id="PRU00266"/>
    </source>
</evidence>
<keyword evidence="5" id="KW-1185">Reference proteome</keyword>
<dbReference type="FunCoup" id="A0A482XHJ3">
    <property type="interactions" value="330"/>
</dbReference>
<evidence type="ECO:0000313" key="5">
    <source>
        <dbReference type="Proteomes" id="UP000291343"/>
    </source>
</evidence>
<dbReference type="Proteomes" id="UP000291343">
    <property type="component" value="Unassembled WGS sequence"/>
</dbReference>